<evidence type="ECO:0000256" key="1">
    <source>
        <dbReference type="SAM" id="SignalP"/>
    </source>
</evidence>
<gene>
    <name evidence="2" type="ORF">TCAL_14555</name>
</gene>
<evidence type="ECO:0000313" key="3">
    <source>
        <dbReference type="Proteomes" id="UP000318571"/>
    </source>
</evidence>
<dbReference type="EMBL" id="VCGU01000005">
    <property type="protein sequence ID" value="TRY75491.1"/>
    <property type="molecule type" value="Genomic_DNA"/>
</dbReference>
<dbReference type="PANTHER" id="PTHR21398">
    <property type="entry name" value="AGAP007094-PA"/>
    <property type="match status" value="1"/>
</dbReference>
<feature type="chain" id="PRO_5022104344" evidence="1">
    <location>
        <begin position="26"/>
        <end position="306"/>
    </location>
</feature>
<feature type="signal peptide" evidence="1">
    <location>
        <begin position="1"/>
        <end position="25"/>
    </location>
</feature>
<sequence>MVCPSNSLVSYVILVLGTILKAVQSLDFTQVALSSLFMDNYVSDLLSNHILLNQSWPSAQVIWEEGFLGRESFKTCFGTNSTDKSRIRREALRDEKYYQNNPHYHYDPYLNGEHPPVSYGKGPVYKPDKRKKFPRFFGPFPLGFTFRDPLRPFPEGSLFLLTPSLLIPFIPFGVFEYRFPIGVFMNYIIERLNGYKETGRHFQNDQYDFFTWAEDMLTNTMAIEGRSCIQRLICEISAHPIDHLSFLGDLIHYLIEPRQGGARSMDDYLEAQLIGHRTGECAHRFRRCPFSILNLIDKQHAKRKKR</sequence>
<comment type="caution">
    <text evidence="2">The sequence shown here is derived from an EMBL/GenBank/DDBJ whole genome shotgun (WGS) entry which is preliminary data.</text>
</comment>
<protein>
    <submittedName>
        <fullName evidence="2">Uncharacterized protein</fullName>
    </submittedName>
</protein>
<dbReference type="PANTHER" id="PTHR21398:SF6">
    <property type="entry name" value="AGAP007094-PA"/>
    <property type="match status" value="1"/>
</dbReference>
<keyword evidence="1" id="KW-0732">Signal</keyword>
<dbReference type="AlphaFoldDB" id="A0A553PCT0"/>
<accession>A0A553PCT0</accession>
<dbReference type="InterPro" id="IPR006631">
    <property type="entry name" value="DM4_12"/>
</dbReference>
<dbReference type="SMART" id="SM00718">
    <property type="entry name" value="DM4_12"/>
    <property type="match status" value="1"/>
</dbReference>
<keyword evidence="3" id="KW-1185">Reference proteome</keyword>
<dbReference type="Pfam" id="PF07841">
    <property type="entry name" value="DM4_12"/>
    <property type="match status" value="1"/>
</dbReference>
<proteinExistence type="predicted"/>
<dbReference type="Proteomes" id="UP000318571">
    <property type="component" value="Chromosome 2"/>
</dbReference>
<reference evidence="2 3" key="1">
    <citation type="journal article" date="2018" name="Nat. Ecol. Evol.">
        <title>Genomic signatures of mitonuclear coevolution across populations of Tigriopus californicus.</title>
        <authorList>
            <person name="Barreto F.S."/>
            <person name="Watson E.T."/>
            <person name="Lima T.G."/>
            <person name="Willett C.S."/>
            <person name="Edmands S."/>
            <person name="Li W."/>
            <person name="Burton R.S."/>
        </authorList>
    </citation>
    <scope>NUCLEOTIDE SEQUENCE [LARGE SCALE GENOMIC DNA]</scope>
    <source>
        <strain evidence="2 3">San Diego</strain>
    </source>
</reference>
<evidence type="ECO:0000313" key="2">
    <source>
        <dbReference type="EMBL" id="TRY75491.1"/>
    </source>
</evidence>
<name>A0A553PCT0_TIGCA</name>
<organism evidence="2 3">
    <name type="scientific">Tigriopus californicus</name>
    <name type="common">Marine copepod</name>
    <dbReference type="NCBI Taxonomy" id="6832"/>
    <lineage>
        <taxon>Eukaryota</taxon>
        <taxon>Metazoa</taxon>
        <taxon>Ecdysozoa</taxon>
        <taxon>Arthropoda</taxon>
        <taxon>Crustacea</taxon>
        <taxon>Multicrustacea</taxon>
        <taxon>Hexanauplia</taxon>
        <taxon>Copepoda</taxon>
        <taxon>Harpacticoida</taxon>
        <taxon>Harpacticidae</taxon>
        <taxon>Tigriopus</taxon>
    </lineage>
</organism>